<dbReference type="InterPro" id="IPR025710">
    <property type="entry name" value="SoxA"/>
</dbReference>
<keyword evidence="9 14" id="KW-0249">Electron transport</keyword>
<feature type="chain" id="PRO_5045040913" description="SoxAX cytochrome complex subunit A" evidence="15">
    <location>
        <begin position="27"/>
        <end position="260"/>
    </location>
</feature>
<comment type="subcellular location">
    <subcellularLocation>
        <location evidence="1 14">Periplasm</location>
    </subcellularLocation>
</comment>
<evidence type="ECO:0000256" key="11">
    <source>
        <dbReference type="ARBA" id="ARBA00025746"/>
    </source>
</evidence>
<keyword evidence="18" id="KW-1185">Reference proteome</keyword>
<dbReference type="InterPro" id="IPR036909">
    <property type="entry name" value="Cyt_c-like_dom_sf"/>
</dbReference>
<evidence type="ECO:0000256" key="1">
    <source>
        <dbReference type="ARBA" id="ARBA00004418"/>
    </source>
</evidence>
<name>A0ABQ5LXP2_9RHOB</name>
<proteinExistence type="inferred from homology"/>
<comment type="similarity">
    <text evidence="11 14">Belongs to the SoxA family.</text>
</comment>
<evidence type="ECO:0000256" key="15">
    <source>
        <dbReference type="SAM" id="SignalP"/>
    </source>
</evidence>
<evidence type="ECO:0000313" key="17">
    <source>
        <dbReference type="EMBL" id="GKY89563.1"/>
    </source>
</evidence>
<keyword evidence="4 14" id="KW-0349">Heme</keyword>
<dbReference type="Pfam" id="PF21342">
    <property type="entry name" value="SoxA-TsdA_cyt-c"/>
    <property type="match status" value="1"/>
</dbReference>
<accession>A0ABQ5LXP2</accession>
<evidence type="ECO:0000256" key="4">
    <source>
        <dbReference type="ARBA" id="ARBA00022617"/>
    </source>
</evidence>
<evidence type="ECO:0000256" key="7">
    <source>
        <dbReference type="ARBA" id="ARBA00022729"/>
    </source>
</evidence>
<comment type="caution">
    <text evidence="17">The sequence shown here is derived from an EMBL/GenBank/DDBJ whole genome shotgun (WGS) entry which is preliminary data.</text>
</comment>
<evidence type="ECO:0000256" key="8">
    <source>
        <dbReference type="ARBA" id="ARBA00022764"/>
    </source>
</evidence>
<reference evidence="17" key="1">
    <citation type="journal article" date="2023" name="Int. J. Syst. Evol. Microbiol.">
        <title>Sinisalibacter aestuarii sp. nov., isolated from estuarine sediment of the Arakawa River.</title>
        <authorList>
            <person name="Arafat S.T."/>
            <person name="Hirano S."/>
            <person name="Sato A."/>
            <person name="Takeuchi K."/>
            <person name="Yasuda T."/>
            <person name="Terahara T."/>
            <person name="Hamada M."/>
            <person name="Kobayashi T."/>
        </authorList>
    </citation>
    <scope>NUCLEOTIDE SEQUENCE</scope>
    <source>
        <strain evidence="17">B-399</strain>
    </source>
</reference>
<gene>
    <name evidence="17" type="ORF">STA1M1_34320</name>
</gene>
<evidence type="ECO:0000256" key="2">
    <source>
        <dbReference type="ARBA" id="ARBA00011530"/>
    </source>
</evidence>
<dbReference type="PIRSF" id="PIRSF038455">
    <property type="entry name" value="SoxA"/>
    <property type="match status" value="1"/>
</dbReference>
<comment type="catalytic activity">
    <reaction evidence="13 14">
        <text>S-sulfanyl-L-cysteinyl-[SoxY protein] + thiosulfate + 2 Fe(III)-[cytochrome c] = S-(2-sulfodisulfanyl)-L-cysteinyl-[SoxY protein] + 2 Fe(II)-[cytochrome c] + 2 H(+)</text>
        <dbReference type="Rhea" id="RHEA:51224"/>
        <dbReference type="Rhea" id="RHEA-COMP:10350"/>
        <dbReference type="Rhea" id="RHEA-COMP:14399"/>
        <dbReference type="Rhea" id="RHEA-COMP:14689"/>
        <dbReference type="Rhea" id="RHEA-COMP:14690"/>
        <dbReference type="ChEBI" id="CHEBI:15378"/>
        <dbReference type="ChEBI" id="CHEBI:29033"/>
        <dbReference type="ChEBI" id="CHEBI:29034"/>
        <dbReference type="ChEBI" id="CHEBI:33542"/>
        <dbReference type="ChEBI" id="CHEBI:61963"/>
        <dbReference type="ChEBI" id="CHEBI:140664"/>
        <dbReference type="EC" id="2.8.5.2"/>
    </reaction>
</comment>
<dbReference type="PROSITE" id="PS51007">
    <property type="entry name" value="CYTC"/>
    <property type="match status" value="1"/>
</dbReference>
<sequence>MMPAPRPLMRLAAWLCALALPGLATAQDAPRSGYSYMEPETQALQDDDFLNPGFFLVDQGLALWQQPMGPEGQSCAGCHGAVETAMRGVAARYPAFDPAADRLMNLELRIQAEMAGRMQATPFDYSAPEMLALTAVISLQSRGLEMRPEINDETLPYLDMGREIYETRRGQLNLACLHCHDDHAGERLRGDVISQGQINAFPIYRLLWSEAGSRHRMFEWCMQSVRAEPFARGSDEFVALELYLAQRGAGLAMEAPGVRR</sequence>
<evidence type="ECO:0000256" key="9">
    <source>
        <dbReference type="ARBA" id="ARBA00022982"/>
    </source>
</evidence>
<feature type="domain" description="Cytochrome c" evidence="16">
    <location>
        <begin position="55"/>
        <end position="141"/>
    </location>
</feature>
<evidence type="ECO:0000256" key="10">
    <source>
        <dbReference type="ARBA" id="ARBA00023004"/>
    </source>
</evidence>
<evidence type="ECO:0000256" key="5">
    <source>
        <dbReference type="ARBA" id="ARBA00022679"/>
    </source>
</evidence>
<evidence type="ECO:0000256" key="12">
    <source>
        <dbReference type="ARBA" id="ARBA00048077"/>
    </source>
</evidence>
<evidence type="ECO:0000259" key="16">
    <source>
        <dbReference type="PROSITE" id="PS51007"/>
    </source>
</evidence>
<evidence type="ECO:0000256" key="13">
    <source>
        <dbReference type="ARBA" id="ARBA00048423"/>
    </source>
</evidence>
<dbReference type="EMBL" id="BROH01000013">
    <property type="protein sequence ID" value="GKY89563.1"/>
    <property type="molecule type" value="Genomic_DNA"/>
</dbReference>
<keyword evidence="10 14" id="KW-0408">Iron</keyword>
<evidence type="ECO:0000313" key="18">
    <source>
        <dbReference type="Proteomes" id="UP001144205"/>
    </source>
</evidence>
<keyword evidence="8 14" id="KW-0574">Periplasm</keyword>
<organism evidence="17 18">
    <name type="scientific">Sinisalibacter aestuarii</name>
    <dbReference type="NCBI Taxonomy" id="2949426"/>
    <lineage>
        <taxon>Bacteria</taxon>
        <taxon>Pseudomonadati</taxon>
        <taxon>Pseudomonadota</taxon>
        <taxon>Alphaproteobacteria</taxon>
        <taxon>Rhodobacterales</taxon>
        <taxon>Roseobacteraceae</taxon>
        <taxon>Sinisalibacter</taxon>
    </lineage>
</organism>
<protein>
    <recommendedName>
        <fullName evidence="14">SoxAX cytochrome complex subunit A</fullName>
        <ecNumber evidence="14">2.8.5.2</ecNumber>
    </recommendedName>
    <alternativeName>
        <fullName evidence="14">Protein SoxA</fullName>
    </alternativeName>
    <alternativeName>
        <fullName evidence="14">Sulfur oxidizing protein A</fullName>
    </alternativeName>
    <alternativeName>
        <fullName evidence="14">Thiosulfate-oxidizing multienzyme system protein SoxA</fullName>
    </alternativeName>
</protein>
<dbReference type="Proteomes" id="UP001144205">
    <property type="component" value="Unassembled WGS sequence"/>
</dbReference>
<evidence type="ECO:0000256" key="3">
    <source>
        <dbReference type="ARBA" id="ARBA00022448"/>
    </source>
</evidence>
<dbReference type="InterPro" id="IPR009056">
    <property type="entry name" value="Cyt_c-like_dom"/>
</dbReference>
<keyword evidence="5 14" id="KW-0808">Transferase</keyword>
<keyword evidence="3 14" id="KW-0813">Transport</keyword>
<dbReference type="Gene3D" id="1.10.760.10">
    <property type="entry name" value="Cytochrome c-like domain"/>
    <property type="match status" value="2"/>
</dbReference>
<dbReference type="EC" id="2.8.5.2" evidence="14"/>
<evidence type="ECO:0000256" key="14">
    <source>
        <dbReference type="PIRNR" id="PIRNR038455"/>
    </source>
</evidence>
<feature type="signal peptide" evidence="15">
    <location>
        <begin position="1"/>
        <end position="26"/>
    </location>
</feature>
<keyword evidence="6 14" id="KW-0479">Metal-binding</keyword>
<comment type="catalytic activity">
    <reaction evidence="12 14">
        <text>L-cysteinyl-[SoxY protein] + thiosulfate + 2 Fe(III)-[cytochrome c] = S-sulfosulfanyl-L-cysteinyl-[SoxY protein] + 2 Fe(II)-[cytochrome c] + 2 H(+)</text>
        <dbReference type="Rhea" id="RHEA:56720"/>
        <dbReference type="Rhea" id="RHEA-COMP:10350"/>
        <dbReference type="Rhea" id="RHEA-COMP:14328"/>
        <dbReference type="Rhea" id="RHEA-COMP:14399"/>
        <dbReference type="Rhea" id="RHEA-COMP:14691"/>
        <dbReference type="ChEBI" id="CHEBI:15378"/>
        <dbReference type="ChEBI" id="CHEBI:29033"/>
        <dbReference type="ChEBI" id="CHEBI:29034"/>
        <dbReference type="ChEBI" id="CHEBI:29950"/>
        <dbReference type="ChEBI" id="CHEBI:33542"/>
        <dbReference type="ChEBI" id="CHEBI:139321"/>
        <dbReference type="EC" id="2.8.5.2"/>
    </reaction>
</comment>
<evidence type="ECO:0000256" key="6">
    <source>
        <dbReference type="ARBA" id="ARBA00022723"/>
    </source>
</evidence>
<comment type="subunit">
    <text evidence="2 14">Heterodimer of SoxA and SoxX.</text>
</comment>
<keyword evidence="7 15" id="KW-0732">Signal</keyword>
<dbReference type="SUPFAM" id="SSF46626">
    <property type="entry name" value="Cytochrome c"/>
    <property type="match status" value="2"/>
</dbReference>
<dbReference type="NCBIfam" id="TIGR04484">
    <property type="entry name" value="thiosulf_SoxA"/>
    <property type="match status" value="1"/>
</dbReference>